<dbReference type="Pfam" id="PF06985">
    <property type="entry name" value="HET"/>
    <property type="match status" value="1"/>
</dbReference>
<protein>
    <submittedName>
        <fullName evidence="2">Heterokaryon incompatibility protein-domain-containing protein</fullName>
    </submittedName>
</protein>
<dbReference type="PANTHER" id="PTHR33112:SF16">
    <property type="entry name" value="HETEROKARYON INCOMPATIBILITY DOMAIN-CONTAINING PROTEIN"/>
    <property type="match status" value="1"/>
</dbReference>
<feature type="non-terminal residue" evidence="2">
    <location>
        <position position="1"/>
    </location>
</feature>
<dbReference type="OrthoDB" id="2958217at2759"/>
<evidence type="ECO:0000313" key="3">
    <source>
        <dbReference type="Proteomes" id="UP000799770"/>
    </source>
</evidence>
<name>A0A6A5YJ67_9PLEO</name>
<dbReference type="Proteomes" id="UP000799770">
    <property type="component" value="Unassembled WGS sequence"/>
</dbReference>
<reference evidence="2" key="1">
    <citation type="journal article" date="2020" name="Stud. Mycol.">
        <title>101 Dothideomycetes genomes: a test case for predicting lifestyles and emergence of pathogens.</title>
        <authorList>
            <person name="Haridas S."/>
            <person name="Albert R."/>
            <person name="Binder M."/>
            <person name="Bloem J."/>
            <person name="Labutti K."/>
            <person name="Salamov A."/>
            <person name="Andreopoulos B."/>
            <person name="Baker S."/>
            <person name="Barry K."/>
            <person name="Bills G."/>
            <person name="Bluhm B."/>
            <person name="Cannon C."/>
            <person name="Castanera R."/>
            <person name="Culley D."/>
            <person name="Daum C."/>
            <person name="Ezra D."/>
            <person name="Gonzalez J."/>
            <person name="Henrissat B."/>
            <person name="Kuo A."/>
            <person name="Liang C."/>
            <person name="Lipzen A."/>
            <person name="Lutzoni F."/>
            <person name="Magnuson J."/>
            <person name="Mondo S."/>
            <person name="Nolan M."/>
            <person name="Ohm R."/>
            <person name="Pangilinan J."/>
            <person name="Park H.-J."/>
            <person name="Ramirez L."/>
            <person name="Alfaro M."/>
            <person name="Sun H."/>
            <person name="Tritt A."/>
            <person name="Yoshinaga Y."/>
            <person name="Zwiers L.-H."/>
            <person name="Turgeon B."/>
            <person name="Goodwin S."/>
            <person name="Spatafora J."/>
            <person name="Crous P."/>
            <person name="Grigoriev I."/>
        </authorList>
    </citation>
    <scope>NUCLEOTIDE SEQUENCE</scope>
    <source>
        <strain evidence="2">CBS 627.86</strain>
    </source>
</reference>
<feature type="non-terminal residue" evidence="2">
    <location>
        <position position="243"/>
    </location>
</feature>
<dbReference type="AlphaFoldDB" id="A0A6A5YJ67"/>
<organism evidence="2 3">
    <name type="scientific">Lophiotrema nucula</name>
    <dbReference type="NCBI Taxonomy" id="690887"/>
    <lineage>
        <taxon>Eukaryota</taxon>
        <taxon>Fungi</taxon>
        <taxon>Dikarya</taxon>
        <taxon>Ascomycota</taxon>
        <taxon>Pezizomycotina</taxon>
        <taxon>Dothideomycetes</taxon>
        <taxon>Pleosporomycetidae</taxon>
        <taxon>Pleosporales</taxon>
        <taxon>Lophiotremataceae</taxon>
        <taxon>Lophiotrema</taxon>
    </lineage>
</organism>
<dbReference type="PANTHER" id="PTHR33112">
    <property type="entry name" value="DOMAIN PROTEIN, PUTATIVE-RELATED"/>
    <property type="match status" value="1"/>
</dbReference>
<dbReference type="EMBL" id="ML977357">
    <property type="protein sequence ID" value="KAF2107030.1"/>
    <property type="molecule type" value="Genomic_DNA"/>
</dbReference>
<feature type="domain" description="Heterokaryon incompatibility" evidence="1">
    <location>
        <begin position="11"/>
        <end position="118"/>
    </location>
</feature>
<proteinExistence type="predicted"/>
<sequence>LVDGTGLHGEYATLSHCWGTHRPLNTEERTIAQRRHGILDTKLPRTFRGAVVICRELKIRYLWINSLCIIQDSRKDWAKNAPRMGDVYSNPILTIVVSVVVDNTEGYFKDRILDQRAWILQEQVLATRTLNMGRKEMSWLCSEHVSSIPRSQIYDFWYRTVMDFTGRKLTYRKDKLAAIAGLANRYGATIQDNYFAGMWKNDILISLLWRSGAALAGVPPTKRVSDGLAPSLSWASLDGFVDY</sequence>
<dbReference type="InterPro" id="IPR010730">
    <property type="entry name" value="HET"/>
</dbReference>
<gene>
    <name evidence="2" type="ORF">BDV96DRAFT_456085</name>
</gene>
<accession>A0A6A5YJ67</accession>
<keyword evidence="3" id="KW-1185">Reference proteome</keyword>
<evidence type="ECO:0000313" key="2">
    <source>
        <dbReference type="EMBL" id="KAF2107030.1"/>
    </source>
</evidence>
<evidence type="ECO:0000259" key="1">
    <source>
        <dbReference type="Pfam" id="PF06985"/>
    </source>
</evidence>